<evidence type="ECO:0000313" key="3">
    <source>
        <dbReference type="Proteomes" id="UP000216339"/>
    </source>
</evidence>
<comment type="caution">
    <text evidence="2">The sequence shown here is derived from an EMBL/GenBank/DDBJ whole genome shotgun (WGS) entry which is preliminary data.</text>
</comment>
<organism evidence="2 3">
    <name type="scientific">Rubrivirga marina</name>
    <dbReference type="NCBI Taxonomy" id="1196024"/>
    <lineage>
        <taxon>Bacteria</taxon>
        <taxon>Pseudomonadati</taxon>
        <taxon>Rhodothermota</taxon>
        <taxon>Rhodothermia</taxon>
        <taxon>Rhodothermales</taxon>
        <taxon>Rubricoccaceae</taxon>
        <taxon>Rubrivirga</taxon>
    </lineage>
</organism>
<dbReference type="PANTHER" id="PTHR34599:SF2">
    <property type="entry name" value="TRAF-TYPE DOMAIN-CONTAINING PROTEIN"/>
    <property type="match status" value="1"/>
</dbReference>
<dbReference type="SUPFAM" id="SSF48317">
    <property type="entry name" value="Acid phosphatase/Vanadium-dependent haloperoxidase"/>
    <property type="match status" value="1"/>
</dbReference>
<dbReference type="AlphaFoldDB" id="A0A271J3E5"/>
<reference evidence="2 3" key="1">
    <citation type="submission" date="2016-11" db="EMBL/GenBank/DDBJ databases">
        <title>Study of marine rhodopsin-containing bacteria.</title>
        <authorList>
            <person name="Yoshizawa S."/>
            <person name="Kumagai Y."/>
            <person name="Kogure K."/>
        </authorList>
    </citation>
    <scope>NUCLEOTIDE SEQUENCE [LARGE SCALE GENOMIC DNA]</scope>
    <source>
        <strain evidence="2 3">SAORIC-28</strain>
    </source>
</reference>
<dbReference type="InterPro" id="IPR036938">
    <property type="entry name" value="PAP2/HPO_sf"/>
</dbReference>
<dbReference type="EMBL" id="MQWD01000001">
    <property type="protein sequence ID" value="PAP78022.1"/>
    <property type="molecule type" value="Genomic_DNA"/>
</dbReference>
<proteinExistence type="predicted"/>
<dbReference type="InterPro" id="IPR049283">
    <property type="entry name" value="DUF6851"/>
</dbReference>
<dbReference type="CDD" id="cd03398">
    <property type="entry name" value="PAP2_haloperoxidase"/>
    <property type="match status" value="1"/>
</dbReference>
<evidence type="ECO:0000313" key="2">
    <source>
        <dbReference type="EMBL" id="PAP78022.1"/>
    </source>
</evidence>
<protein>
    <recommendedName>
        <fullName evidence="1">DUF6851 domain-containing protein</fullName>
    </recommendedName>
</protein>
<evidence type="ECO:0000259" key="1">
    <source>
        <dbReference type="Pfam" id="PF21167"/>
    </source>
</evidence>
<dbReference type="Proteomes" id="UP000216339">
    <property type="component" value="Unassembled WGS sequence"/>
</dbReference>
<feature type="domain" description="DUF6851" evidence="1">
    <location>
        <begin position="28"/>
        <end position="181"/>
    </location>
</feature>
<dbReference type="Pfam" id="PF21167">
    <property type="entry name" value="DUF6851"/>
    <property type="match status" value="1"/>
</dbReference>
<dbReference type="GO" id="GO:0004601">
    <property type="term" value="F:peroxidase activity"/>
    <property type="evidence" value="ECO:0007669"/>
    <property type="project" value="InterPro"/>
</dbReference>
<dbReference type="Gene3D" id="1.10.606.10">
    <property type="entry name" value="Vanadium-containing Chloroperoxidase, domain 2"/>
    <property type="match status" value="1"/>
</dbReference>
<name>A0A271J3E5_9BACT</name>
<dbReference type="InterPro" id="IPR016119">
    <property type="entry name" value="Br/Cl_peroxidase_C"/>
</dbReference>
<accession>A0A271J3E5</accession>
<keyword evidence="3" id="KW-1185">Reference proteome</keyword>
<sequence length="706" mass="76013">MWNEVLLGGIRNDLARPTVHARNLFHTSVAMWDAWAAYDETARPYLLGRTLGGIACSAEVAPVSDRQAAREEAISYAVYRVLRHRFRNSPGALLTLPEFDSLMVRLGHDPEVGRPGGETPEVGSPAALGLTVANCVIEYGRGDGAREAQGYAAQGYHAVNPPLLPSEPGNPDIEDMNRWQPLQFDVFIDQSGNEIPGGAPPFVGPEWGAVKGFALDPGAATARERDGQEFVLYADPGAPPQWQEDGGGETDRYLWNFSRVAVWSGQLDPADGVLWDISPGALGNLGRLPETEDEVRVFYRRTAEGGNGAGWDVNPVTGRPYAPNVVPRGDYTRVLAEFWADGPDSETPPGHWFTILNTVSDSPLLERRWRGEGPVLDRLEWDVKTYFALGGAVHDAAVTAWGLKGWYDYIRPISAIRALAALGQSSNPDAPDYHPGGIPLIAGHIQRILVGDPLAGPNGEHVGEIKLWAWRGPDRIDDPETDEAGVGWVRAAEWWPYQRPTFVTPPFAGYVSGHSTFSRAAAEVLTLATGSPFFPGGLGEFEAPRNEFLVFEEGPSVDVTLQWATYRDAADQCSLSRIWGGIHPPADDLPGRRMGAVIGVDAAELAEQFFLGTAPVAAESEPVADAPLDVFPSPAVAGQPLTVRLGGATGSVAVDVFDVRGRRVATAEGVTGRDLSIPTTGLAPGAYLVRARTERAVATRPIVLAR</sequence>
<gene>
    <name evidence="2" type="ORF">BSZ37_17030</name>
</gene>
<dbReference type="PANTHER" id="PTHR34599">
    <property type="entry name" value="PEROXIDASE-RELATED"/>
    <property type="match status" value="1"/>
</dbReference>
<dbReference type="InterPro" id="IPR052559">
    <property type="entry name" value="V-haloperoxidase"/>
</dbReference>